<dbReference type="AlphaFoldDB" id="A0A3P1V5J9"/>
<name>A0A3P1V5J9_9ACTO</name>
<feature type="transmembrane region" description="Helical" evidence="1">
    <location>
        <begin position="87"/>
        <end position="111"/>
    </location>
</feature>
<accession>A0A3P1V5J9</accession>
<dbReference type="Proteomes" id="UP000271272">
    <property type="component" value="Unassembled WGS sequence"/>
</dbReference>
<keyword evidence="1" id="KW-0812">Transmembrane</keyword>
<keyword evidence="1" id="KW-0472">Membrane</keyword>
<organism evidence="2 3">
    <name type="scientific">Actinomyces bowdenii</name>
    <dbReference type="NCBI Taxonomy" id="131109"/>
    <lineage>
        <taxon>Bacteria</taxon>
        <taxon>Bacillati</taxon>
        <taxon>Actinomycetota</taxon>
        <taxon>Actinomycetes</taxon>
        <taxon>Actinomycetales</taxon>
        <taxon>Actinomycetaceae</taxon>
        <taxon>Actinomyces</taxon>
    </lineage>
</organism>
<reference evidence="2 3" key="1">
    <citation type="submission" date="2018-11" db="EMBL/GenBank/DDBJ databases">
        <title>Genomes From Bacteria Associated with the Canine Oral Cavity: a Test Case for Automated Genome-Based Taxonomic Assignment.</title>
        <authorList>
            <person name="Coil D.A."/>
            <person name="Jospin G."/>
            <person name="Darling A.E."/>
            <person name="Wallis C."/>
            <person name="Davis I.J."/>
            <person name="Harris S."/>
            <person name="Eisen J.A."/>
            <person name="Holcombe L.J."/>
            <person name="O'Flynn C."/>
        </authorList>
    </citation>
    <scope>NUCLEOTIDE SEQUENCE [LARGE SCALE GENOMIC DNA]</scope>
    <source>
        <strain evidence="2 3">OH5050</strain>
    </source>
</reference>
<dbReference type="OrthoDB" id="3260983at2"/>
<keyword evidence="1" id="KW-1133">Transmembrane helix</keyword>
<evidence type="ECO:0000256" key="1">
    <source>
        <dbReference type="SAM" id="Phobius"/>
    </source>
</evidence>
<evidence type="ECO:0000313" key="2">
    <source>
        <dbReference type="EMBL" id="RRD29078.1"/>
    </source>
</evidence>
<protein>
    <submittedName>
        <fullName evidence="2">DUF4190 domain-containing protein</fullName>
    </submittedName>
</protein>
<feature type="transmembrane region" description="Helical" evidence="1">
    <location>
        <begin position="50"/>
        <end position="75"/>
    </location>
</feature>
<sequence>MVGGVPVDLSYDRLPEGFVFPGTEEINPFAVFSGPGYQAPQPRTDRVATMALVLALLPFIPGAGLLAACLGWWALRRLRRTWSTGQAQAWMGVVVGTASTAFWLWIAWAAAISP</sequence>
<gene>
    <name evidence="2" type="ORF">EII10_08120</name>
</gene>
<proteinExistence type="predicted"/>
<dbReference type="EMBL" id="RQZC01000012">
    <property type="protein sequence ID" value="RRD29078.1"/>
    <property type="molecule type" value="Genomic_DNA"/>
</dbReference>
<evidence type="ECO:0000313" key="3">
    <source>
        <dbReference type="Proteomes" id="UP000271272"/>
    </source>
</evidence>
<comment type="caution">
    <text evidence="2">The sequence shown here is derived from an EMBL/GenBank/DDBJ whole genome shotgun (WGS) entry which is preliminary data.</text>
</comment>
<keyword evidence="3" id="KW-1185">Reference proteome</keyword>